<evidence type="ECO:0000313" key="3">
    <source>
        <dbReference type="Proteomes" id="UP000232163"/>
    </source>
</evidence>
<feature type="region of interest" description="Disordered" evidence="1">
    <location>
        <begin position="86"/>
        <end position="108"/>
    </location>
</feature>
<evidence type="ECO:0000313" key="2">
    <source>
        <dbReference type="EMBL" id="PIO42676.1"/>
    </source>
</evidence>
<organism evidence="2 3">
    <name type="scientific">Phyllobacterium zundukense</name>
    <dbReference type="NCBI Taxonomy" id="1867719"/>
    <lineage>
        <taxon>Bacteria</taxon>
        <taxon>Pseudomonadati</taxon>
        <taxon>Pseudomonadota</taxon>
        <taxon>Alphaproteobacteria</taxon>
        <taxon>Hyphomicrobiales</taxon>
        <taxon>Phyllobacteriaceae</taxon>
        <taxon>Phyllobacterium</taxon>
    </lineage>
</organism>
<evidence type="ECO:0000256" key="1">
    <source>
        <dbReference type="SAM" id="MobiDB-lite"/>
    </source>
</evidence>
<name>A0A2N9VT58_9HYPH</name>
<accession>A0A2N9VT58</accession>
<reference evidence="2 3" key="1">
    <citation type="journal article" date="2017" name="Int J Environ Stud">
        <title>Does the Miocene-Pliocene relict legume Oxytropis triphylla form nitrogen-fixing nodules with a combination of bacterial strains?</title>
        <authorList>
            <person name="Safronova V."/>
            <person name="Belimov A."/>
            <person name="Sazanova A."/>
            <person name="Kuznetsova I."/>
            <person name="Popova J."/>
            <person name="Andronov E."/>
            <person name="Verkhozina A."/>
            <person name="Tikhonovich I."/>
        </authorList>
    </citation>
    <scope>NUCLEOTIDE SEQUENCE [LARGE SCALE GENOMIC DNA]</scope>
    <source>
        <strain evidence="2 3">Tri-38</strain>
    </source>
</reference>
<comment type="caution">
    <text evidence="2">The sequence shown here is derived from an EMBL/GenBank/DDBJ whole genome shotgun (WGS) entry which is preliminary data.</text>
</comment>
<proteinExistence type="predicted"/>
<protein>
    <submittedName>
        <fullName evidence="2">Uncharacterized protein</fullName>
    </submittedName>
</protein>
<gene>
    <name evidence="2" type="ORF">B5P45_22190</name>
</gene>
<dbReference type="Proteomes" id="UP000232163">
    <property type="component" value="Unassembled WGS sequence"/>
</dbReference>
<sequence>MDNIVWQKTSIGAQEPSHEFTAIAPNGIDVGRIYRIDGGPLKGRWRWIFLLGHSQFRQGIMSGDQASKHRAANQVRKTYERYLETPGCAGGGQSRIPLKKQSNQDRAV</sequence>
<dbReference type="KEGG" id="pht:BLM14_27370"/>
<keyword evidence="3" id="KW-1185">Reference proteome</keyword>
<dbReference type="AlphaFoldDB" id="A0A2N9VT58"/>
<dbReference type="EMBL" id="MZMT01000050">
    <property type="protein sequence ID" value="PIO42676.1"/>
    <property type="molecule type" value="Genomic_DNA"/>
</dbReference>